<organism evidence="1 2">
    <name type="scientific">Persea americana</name>
    <name type="common">Avocado</name>
    <dbReference type="NCBI Taxonomy" id="3435"/>
    <lineage>
        <taxon>Eukaryota</taxon>
        <taxon>Viridiplantae</taxon>
        <taxon>Streptophyta</taxon>
        <taxon>Embryophyta</taxon>
        <taxon>Tracheophyta</taxon>
        <taxon>Spermatophyta</taxon>
        <taxon>Magnoliopsida</taxon>
        <taxon>Magnoliidae</taxon>
        <taxon>Laurales</taxon>
        <taxon>Lauraceae</taxon>
        <taxon>Persea</taxon>
    </lineage>
</organism>
<comment type="caution">
    <text evidence="1">The sequence shown here is derived from an EMBL/GenBank/DDBJ whole genome shotgun (WGS) entry which is preliminary data.</text>
</comment>
<protein>
    <submittedName>
        <fullName evidence="1">Uncharacterized protein</fullName>
    </submittedName>
</protein>
<name>A0ACC2MJZ7_PERAE</name>
<gene>
    <name evidence="1" type="ORF">MRB53_007591</name>
</gene>
<keyword evidence="2" id="KW-1185">Reference proteome</keyword>
<proteinExistence type="predicted"/>
<dbReference type="EMBL" id="CM056810">
    <property type="protein sequence ID" value="KAJ8645843.1"/>
    <property type="molecule type" value="Genomic_DNA"/>
</dbReference>
<evidence type="ECO:0000313" key="2">
    <source>
        <dbReference type="Proteomes" id="UP001234297"/>
    </source>
</evidence>
<reference evidence="1 2" key="1">
    <citation type="journal article" date="2022" name="Hortic Res">
        <title>A haplotype resolved chromosomal level avocado genome allows analysis of novel avocado genes.</title>
        <authorList>
            <person name="Nath O."/>
            <person name="Fletcher S.J."/>
            <person name="Hayward A."/>
            <person name="Shaw L.M."/>
            <person name="Masouleh A.K."/>
            <person name="Furtado A."/>
            <person name="Henry R.J."/>
            <person name="Mitter N."/>
        </authorList>
    </citation>
    <scope>NUCLEOTIDE SEQUENCE [LARGE SCALE GENOMIC DNA]</scope>
    <source>
        <strain evidence="2">cv. Hass</strain>
    </source>
</reference>
<evidence type="ECO:0000313" key="1">
    <source>
        <dbReference type="EMBL" id="KAJ8645843.1"/>
    </source>
</evidence>
<dbReference type="Proteomes" id="UP001234297">
    <property type="component" value="Chromosome 2"/>
</dbReference>
<sequence length="789" mass="88063">MASTPILNSWTLSTLVGAFLDLGLAYLLLCCSALAFFAAKFLAIFGLSLPCPCNGLFGDPNNFNCLQRLLVDAPTQKIASAHASVRGRFPFNCIWAADDRQFNLKLIEDKPLGDATPLLEFEGEGSCSSNERKRGWLQRAQLSKLGGGVCRNDVKGKRVLGQRPVSSGRFRRRRAFVDKGRVSTWSSSSSHLQLTGDRKWDACEESSVNADSEGDSLPCEYKCNGSVEATLPSIESDGQHDEDEATEKDSSFVEELVRNAQGGGLEGNEAYTIRILEQALQEEHAARTALYLELEQERNAAATAADEAMAMILRLQEEKASIEMEARQYHRLIEEKYAYDEEEMNILKEILVRRETEIHFLENEVEAYRQMMLSSETNPQFENGSLDMVHGSGEVLHPFDSGGDPVLMLQQISESIRIREMKNDVNRFSGDGPSAKIQNGPPVLGKEFVSFDRTEDVVCLKQGDVQSIKNSERHFLHMPECMDGHNVEFQEKGMVSMDENPSVLQGEATKLEAESPFRELSGSRELHLHERASHLADEEHGPEDNARICHSAAERGDKSNSEMEVRFSKDDGEKDNSSNDSGRRCSGDQTSFSEMESGIHDVHVIDDKSKRCREGSKKESETLLLKNSNNGGFHLDSSGIRTIDVYRGHSSLGSGVAQSNIQRSRSDMTMGLLPLDSSQSVVLSSLRRNSISSVDNERLKLETEVGWLRERLKIVQEGREKLSVTMDHREREKFQLQLLEEIAHQLREIRSLNQPGTATRQASLPPPSSKVNSKKRRCRSVSRGVQEST</sequence>
<accession>A0ACC2MJZ7</accession>